<dbReference type="PANTHER" id="PTHR10044">
    <property type="entry name" value="INHIBITOR OF APOPTOSIS"/>
    <property type="match status" value="1"/>
</dbReference>
<dbReference type="GO" id="GO:0005737">
    <property type="term" value="C:cytoplasm"/>
    <property type="evidence" value="ECO:0007669"/>
    <property type="project" value="TreeGrafter"/>
</dbReference>
<comment type="caution">
    <text evidence="2">The sequence shown here is derived from an EMBL/GenBank/DDBJ whole genome shotgun (WGS) entry which is preliminary data.</text>
</comment>
<dbReference type="Pfam" id="PF00653">
    <property type="entry name" value="BIR"/>
    <property type="match status" value="2"/>
</dbReference>
<keyword evidence="3" id="KW-1185">Reference proteome</keyword>
<evidence type="ECO:0000313" key="2">
    <source>
        <dbReference type="EMBL" id="KAF6029120.1"/>
    </source>
</evidence>
<dbReference type="FunFam" id="1.10.1170.10:FF:000003">
    <property type="entry name" value="E3 ubiquitin-protein ligase XIAP"/>
    <property type="match status" value="1"/>
</dbReference>
<evidence type="ECO:0000256" key="1">
    <source>
        <dbReference type="ARBA" id="ARBA00022703"/>
    </source>
</evidence>
<dbReference type="GO" id="GO:0043027">
    <property type="term" value="F:cysteine-type endopeptidase inhibitor activity involved in apoptotic process"/>
    <property type="evidence" value="ECO:0007669"/>
    <property type="project" value="TreeGrafter"/>
</dbReference>
<reference evidence="2" key="1">
    <citation type="submission" date="2020-06" db="EMBL/GenBank/DDBJ databases">
        <title>Draft genome of Bugula neritina, a colonial animal packing powerful symbionts and potential medicines.</title>
        <authorList>
            <person name="Rayko M."/>
        </authorList>
    </citation>
    <scope>NUCLEOTIDE SEQUENCE [LARGE SCALE GENOMIC DNA]</scope>
    <source>
        <strain evidence="2">Kwan_BN1</strain>
    </source>
</reference>
<dbReference type="InterPro" id="IPR001370">
    <property type="entry name" value="BIR_rpt"/>
</dbReference>
<dbReference type="Proteomes" id="UP000593567">
    <property type="component" value="Unassembled WGS sequence"/>
</dbReference>
<sequence>MSPKEFLTYVLKELTLEERESLMVDEKQRRKTFLVNWPYDDQRSGVKMAQAGFYSLNCADRVQCVFCRGSLHQWNSTDTPMVEHARSFTFCRFVKGLECGNREYKSNMLSEDDVKNITRFYKPTGSERQQRTHSESVDGAVLGISTNKAALIRYAPAATRIRTFARWPASSPITAQRMCEAGFYFTGFEDQVRCFFCAGGVKHWRENDDPWEEHARWFPDCAFLIQQKGQGYVEEVHAKTPNNMKSVRKTQAQKSAETKKNDQKTIEQDMQSICLKLGYTKEDIDGVLEINGKPFDNISMMIDALNSDEVEDYSTAMRAAPRHATNSVKSTYSTCPEEDRHKLLVNQDGASYNPGTFNGNEIQPKYQLGCRKCEMTTEGFVPATHVGLPCGHLIYCDSCNGEEKRKASFSNHVAECPAYKCGAPLKGSIKVYFS</sequence>
<dbReference type="SMART" id="SM00238">
    <property type="entry name" value="BIR"/>
    <property type="match status" value="2"/>
</dbReference>
<dbReference type="PANTHER" id="PTHR10044:SF139">
    <property type="entry name" value="DEATH-ASSOCIATED INHIBITOR OF APOPTOSIS 2"/>
    <property type="match status" value="1"/>
</dbReference>
<dbReference type="GO" id="GO:0043066">
    <property type="term" value="P:negative regulation of apoptotic process"/>
    <property type="evidence" value="ECO:0007669"/>
    <property type="project" value="TreeGrafter"/>
</dbReference>
<keyword evidence="1" id="KW-0053">Apoptosis</keyword>
<dbReference type="GO" id="GO:0006915">
    <property type="term" value="P:apoptotic process"/>
    <property type="evidence" value="ECO:0007669"/>
    <property type="project" value="UniProtKB-KW"/>
</dbReference>
<dbReference type="PROSITE" id="PS50143">
    <property type="entry name" value="BIR_REPEAT_2"/>
    <property type="match status" value="2"/>
</dbReference>
<dbReference type="AlphaFoldDB" id="A0A7J7JRZ6"/>
<dbReference type="GO" id="GO:0051726">
    <property type="term" value="P:regulation of cell cycle"/>
    <property type="evidence" value="ECO:0007669"/>
    <property type="project" value="TreeGrafter"/>
</dbReference>
<gene>
    <name evidence="2" type="ORF">EB796_012568</name>
</gene>
<dbReference type="InterPro" id="IPR050784">
    <property type="entry name" value="IAP"/>
</dbReference>
<dbReference type="SUPFAM" id="SSF57924">
    <property type="entry name" value="Inhibitor of apoptosis (IAP) repeat"/>
    <property type="match status" value="2"/>
</dbReference>
<protein>
    <submittedName>
        <fullName evidence="2">Iap2</fullName>
    </submittedName>
</protein>
<dbReference type="CDD" id="cd00022">
    <property type="entry name" value="BIR"/>
    <property type="match status" value="2"/>
</dbReference>
<evidence type="ECO:0000313" key="3">
    <source>
        <dbReference type="Proteomes" id="UP000593567"/>
    </source>
</evidence>
<dbReference type="OrthoDB" id="10051407at2759"/>
<dbReference type="Gene3D" id="1.10.1170.10">
    <property type="entry name" value="Inhibitor Of Apoptosis Protein (2mihbC-IAP-1), Chain A"/>
    <property type="match status" value="2"/>
</dbReference>
<dbReference type="Gene3D" id="1.10.8.10">
    <property type="entry name" value="DNA helicase RuvA subunit, C-terminal domain"/>
    <property type="match status" value="1"/>
</dbReference>
<proteinExistence type="predicted"/>
<name>A0A7J7JRZ6_BUGNE</name>
<dbReference type="EMBL" id="VXIV02001854">
    <property type="protein sequence ID" value="KAF6029120.1"/>
    <property type="molecule type" value="Genomic_DNA"/>
</dbReference>
<accession>A0A7J7JRZ6</accession>
<organism evidence="2 3">
    <name type="scientific">Bugula neritina</name>
    <name type="common">Brown bryozoan</name>
    <name type="synonym">Sertularia neritina</name>
    <dbReference type="NCBI Taxonomy" id="10212"/>
    <lineage>
        <taxon>Eukaryota</taxon>
        <taxon>Metazoa</taxon>
        <taxon>Spiralia</taxon>
        <taxon>Lophotrochozoa</taxon>
        <taxon>Bryozoa</taxon>
        <taxon>Gymnolaemata</taxon>
        <taxon>Cheilostomatida</taxon>
        <taxon>Flustrina</taxon>
        <taxon>Buguloidea</taxon>
        <taxon>Bugulidae</taxon>
        <taxon>Bugula</taxon>
    </lineage>
</organism>
<dbReference type="GO" id="GO:0005634">
    <property type="term" value="C:nucleus"/>
    <property type="evidence" value="ECO:0007669"/>
    <property type="project" value="TreeGrafter"/>
</dbReference>